<dbReference type="AlphaFoldDB" id="A0ABD7U5B6"/>
<name>A0ABD7U5B6_BACT4</name>
<proteinExistence type="predicted"/>
<dbReference type="Proteomes" id="UP001156218">
    <property type="component" value="Chromosome"/>
</dbReference>
<accession>A0ABD7U5B6</accession>
<dbReference type="EMBL" id="CP083680">
    <property type="protein sequence ID" value="UYU67307.1"/>
    <property type="molecule type" value="Genomic_DNA"/>
</dbReference>
<evidence type="ECO:0000313" key="2">
    <source>
        <dbReference type="Proteomes" id="UP001156218"/>
    </source>
</evidence>
<dbReference type="RefSeq" id="WP_264382965.1">
    <property type="nucleotide sequence ID" value="NZ_CP083680.1"/>
</dbReference>
<reference evidence="1 2" key="1">
    <citation type="submission" date="2021-06" db="EMBL/GenBank/DDBJ databases">
        <title>Interrogation of the integrated mobile genetic elements in gut-associated Bacteroides with a consensus prediction approach.</title>
        <authorList>
            <person name="Campbell D.E."/>
            <person name="Leigh J.R."/>
            <person name="Kim T."/>
            <person name="England W."/>
            <person name="Whitaker R.J."/>
            <person name="Degnan P.H."/>
        </authorList>
    </citation>
    <scope>NUCLEOTIDE SEQUENCE [LARGE SCALE GENOMIC DNA]</scope>
    <source>
        <strain evidence="1 2">WAL8669</strain>
    </source>
</reference>
<protein>
    <submittedName>
        <fullName evidence="1">Uncharacterized protein</fullName>
    </submittedName>
</protein>
<gene>
    <name evidence="1" type="ORF">KQP68_03225</name>
</gene>
<sequence>MEARFQIGEKVKIANYPDTSMIGNEVEIINVHHSNFSPQKGYVDEWLYNVWDGKKSLGWAPECDLEPLQLSSKQIRYE</sequence>
<evidence type="ECO:0000313" key="1">
    <source>
        <dbReference type="EMBL" id="UYU67307.1"/>
    </source>
</evidence>
<organism evidence="1 2">
    <name type="scientific">Bacteroides thetaiotaomicron</name>
    <dbReference type="NCBI Taxonomy" id="818"/>
    <lineage>
        <taxon>Bacteria</taxon>
        <taxon>Pseudomonadati</taxon>
        <taxon>Bacteroidota</taxon>
        <taxon>Bacteroidia</taxon>
        <taxon>Bacteroidales</taxon>
        <taxon>Bacteroidaceae</taxon>
        <taxon>Bacteroides</taxon>
    </lineage>
</organism>